<protein>
    <submittedName>
        <fullName evidence="2">PD-(D/E)XK nuclease family protein</fullName>
    </submittedName>
</protein>
<dbReference type="Gene3D" id="3.90.320.10">
    <property type="match status" value="1"/>
</dbReference>
<proteinExistence type="predicted"/>
<name>A0ABU3B896_9GAMM</name>
<keyword evidence="3" id="KW-1185">Reference proteome</keyword>
<dbReference type="RefSeq" id="WP_311658856.1">
    <property type="nucleotide sequence ID" value="NZ_JAVRHY010000007.1"/>
</dbReference>
<feature type="domain" description="PD-(D/E)XK endonuclease-like" evidence="1">
    <location>
        <begin position="613"/>
        <end position="873"/>
    </location>
</feature>
<reference evidence="2 3" key="1">
    <citation type="submission" date="2023-09" db="EMBL/GenBank/DDBJ databases">
        <authorList>
            <person name="Rey-Velasco X."/>
        </authorList>
    </citation>
    <scope>NUCLEOTIDE SEQUENCE [LARGE SCALE GENOMIC DNA]</scope>
    <source>
        <strain evidence="2 3">P385</strain>
    </source>
</reference>
<evidence type="ECO:0000313" key="2">
    <source>
        <dbReference type="EMBL" id="MDT0618684.1"/>
    </source>
</evidence>
<dbReference type="NCBIfam" id="TIGR03623">
    <property type="entry name" value="probable DNA repair protein"/>
    <property type="match status" value="1"/>
</dbReference>
<dbReference type="InterPro" id="IPR027417">
    <property type="entry name" value="P-loop_NTPase"/>
</dbReference>
<organism evidence="2 3">
    <name type="scientific">Spectribacter acetivorans</name>
    <dbReference type="NCBI Taxonomy" id="3075603"/>
    <lineage>
        <taxon>Bacteria</taxon>
        <taxon>Pseudomonadati</taxon>
        <taxon>Pseudomonadota</taxon>
        <taxon>Gammaproteobacteria</taxon>
        <taxon>Salinisphaerales</taxon>
        <taxon>Salinisphaeraceae</taxon>
        <taxon>Spectribacter</taxon>
    </lineage>
</organism>
<evidence type="ECO:0000313" key="3">
    <source>
        <dbReference type="Proteomes" id="UP001259982"/>
    </source>
</evidence>
<comment type="caution">
    <text evidence="2">The sequence shown here is derived from an EMBL/GenBank/DDBJ whole genome shotgun (WGS) entry which is preliminary data.</text>
</comment>
<evidence type="ECO:0000259" key="1">
    <source>
        <dbReference type="Pfam" id="PF12705"/>
    </source>
</evidence>
<sequence length="891" mass="98436">MDQKLLEALDNGAVLVTGNRRLARALQDDHARHQQAAGQGAWATPTILPWSAWLISLWQGSHAERSPRILLDATQTRLVWERVIRESGIGEGLLGIGSTAAQVADAWQLARDWEIEFPAPDEPVGDDARAFGRWARRFEQQCGRHGWLDEARLPTALAERIQRDQLVLPITVILAGFDELTPQQQRLLNAMTRAGVTVSRHEPAGRNQSVERLAFADEAGELAHAAAWARDCLQAHPAARIGVVVGDLASQRRRVMRVFADILHPGRVLPGQPRRERAFNVSLGPPLAGYPLVRGAFNILRLMAGVIDCNELGTLLRSPYLEGGLAEADARARLDARLRRRGEREIWLSDLLGMARAQTDATDQAVAPHFVNLLQRLFVHHRESAGSQHPGAWAARFSQCLTAAGWPGERPRTSEEFQITEAWGGLLDRFASLDPVAEPIAVKPALARLQRMAAELPFQPRQPDRPIQVLGPLEAAGQTFDYLWVVGVDDERWPAPARPNPWLPLHRQRQADMPHATPARELDYARRQLARLQDSATHLVASHPARREDRAIGPSPLIRHWPVREPPAHDSGLLDFRDLVHACQATESFRDDRLPEFPAGPADGGTGMLASQSACPFQAVARYRLGARALEEPRTGPDARDRGQLVHQALERLWRQLGDQRTLLSRDSVALEGLIADVVADAVERLARRRPRTYTDRLKAVEADTLQRLLRTWLAQEQQRPPFTVAAREQPRTIELAGLSISLRLDRVDRLADGSHLVIDYKTGRIAGNAFLDGDRPDQPQLPVYALVADTPVTGVLAARVRADDPGFCGMVCGDEGPAGAQRRSAEDWAEQLHDWQVVLTRLATAFREGDAAVDPKNGSATCRTCDLATLCRIHEAGTGEDDMESAEAGA</sequence>
<dbReference type="InterPro" id="IPR038726">
    <property type="entry name" value="PDDEXK_AddAB-type"/>
</dbReference>
<gene>
    <name evidence="2" type="ORF">RM531_09355</name>
</gene>
<dbReference type="EMBL" id="JAVRHY010000007">
    <property type="protein sequence ID" value="MDT0618684.1"/>
    <property type="molecule type" value="Genomic_DNA"/>
</dbReference>
<dbReference type="Pfam" id="PF12705">
    <property type="entry name" value="PDDEXK_1"/>
    <property type="match status" value="1"/>
</dbReference>
<dbReference type="SUPFAM" id="SSF52540">
    <property type="entry name" value="P-loop containing nucleoside triphosphate hydrolases"/>
    <property type="match status" value="1"/>
</dbReference>
<accession>A0ABU3B896</accession>
<dbReference type="InterPro" id="IPR019925">
    <property type="entry name" value="DNA_repair_protein_predicted"/>
</dbReference>
<dbReference type="Proteomes" id="UP001259982">
    <property type="component" value="Unassembled WGS sequence"/>
</dbReference>
<dbReference type="InterPro" id="IPR011604">
    <property type="entry name" value="PDDEXK-like_dom_sf"/>
</dbReference>